<dbReference type="InterPro" id="IPR050259">
    <property type="entry name" value="SDR"/>
</dbReference>
<dbReference type="Gene3D" id="3.40.50.720">
    <property type="entry name" value="NAD(P)-binding Rossmann-like Domain"/>
    <property type="match status" value="1"/>
</dbReference>
<gene>
    <name evidence="2" type="primary">fabG2_1</name>
    <name evidence="2" type="ORF">ERICIII_01019</name>
</gene>
<dbReference type="Pfam" id="PF13561">
    <property type="entry name" value="adh_short_C2"/>
    <property type="match status" value="1"/>
</dbReference>
<evidence type="ECO:0000313" key="2">
    <source>
        <dbReference type="EMBL" id="AVF25223.1"/>
    </source>
</evidence>
<protein>
    <submittedName>
        <fullName evidence="2">3-oxoacyl-[acyl-carrier-protein] reductase FabG</fullName>
        <ecNumber evidence="2">1.1.1.100</ecNumber>
    </submittedName>
</protein>
<comment type="similarity">
    <text evidence="1">Belongs to the short-chain dehydrogenases/reductases (SDR) family.</text>
</comment>
<dbReference type="PANTHER" id="PTHR42879:SF2">
    <property type="entry name" value="3-OXOACYL-[ACYL-CARRIER-PROTEIN] REDUCTASE FABG"/>
    <property type="match status" value="1"/>
</dbReference>
<dbReference type="InterPro" id="IPR002347">
    <property type="entry name" value="SDR_fam"/>
</dbReference>
<evidence type="ECO:0000313" key="3">
    <source>
        <dbReference type="Proteomes" id="UP000239833"/>
    </source>
</evidence>
<dbReference type="PANTHER" id="PTHR42879">
    <property type="entry name" value="3-OXOACYL-(ACYL-CARRIER-PROTEIN) REDUCTASE"/>
    <property type="match status" value="1"/>
</dbReference>
<proteinExistence type="inferred from homology"/>
<sequence>MIAPPACTTFNTTAARLAGGVGLTQSLAMDLADYGIRVNMIMVGNLLESPMFQSLIPQYAKKLGIREDEVVQVYKDKVPLKRGCHYEDVANAVVFYSSDQAFYMTGQSVNVTDGQVMH</sequence>
<organism evidence="2 3">
    <name type="scientific">Paenibacillus larvae subsp. larvae</name>
    <dbReference type="NCBI Taxonomy" id="147375"/>
    <lineage>
        <taxon>Bacteria</taxon>
        <taxon>Bacillati</taxon>
        <taxon>Bacillota</taxon>
        <taxon>Bacilli</taxon>
        <taxon>Bacillales</taxon>
        <taxon>Paenibacillaceae</taxon>
        <taxon>Paenibacillus</taxon>
    </lineage>
</organism>
<keyword evidence="2" id="KW-0560">Oxidoreductase</keyword>
<accession>A0A2L1TX14</accession>
<dbReference type="EMBL" id="CP019655">
    <property type="protein sequence ID" value="AVF25223.1"/>
    <property type="molecule type" value="Genomic_DNA"/>
</dbReference>
<dbReference type="AlphaFoldDB" id="A0A2L1TX14"/>
<dbReference type="EC" id="1.1.1.100" evidence="2"/>
<dbReference type="InterPro" id="IPR036291">
    <property type="entry name" value="NAD(P)-bd_dom_sf"/>
</dbReference>
<dbReference type="PRINTS" id="PR00081">
    <property type="entry name" value="GDHRDH"/>
</dbReference>
<evidence type="ECO:0000256" key="1">
    <source>
        <dbReference type="ARBA" id="ARBA00006484"/>
    </source>
</evidence>
<name>A0A2L1TX14_9BACL</name>
<dbReference type="RefSeq" id="WP_237088631.1">
    <property type="nucleotide sequence ID" value="NZ_CP019655.1"/>
</dbReference>
<dbReference type="SUPFAM" id="SSF51735">
    <property type="entry name" value="NAD(P)-binding Rossmann-fold domains"/>
    <property type="match status" value="1"/>
</dbReference>
<reference evidence="3" key="1">
    <citation type="submission" date="2017-02" db="EMBL/GenBank/DDBJ databases">
        <title>Delineation of Paenibacillus larvae strains originating from foulbrood outbreaks.</title>
        <authorList>
            <person name="Beims H."/>
            <person name="Bunk B."/>
            <person name="Sproeer C."/>
            <person name="Mohr K.I."/>
            <person name="Pradella S."/>
            <person name="Guenther G."/>
            <person name="Rohde M."/>
            <person name="von der Ohe W."/>
            <person name="Steinert M."/>
        </authorList>
    </citation>
    <scope>NUCLEOTIDE SEQUENCE [LARGE SCALE GENOMIC DNA]</scope>
    <source>
        <strain evidence="3">Eric_III</strain>
    </source>
</reference>
<dbReference type="GeneID" id="64217832"/>
<dbReference type="Proteomes" id="UP000239833">
    <property type="component" value="Chromosome"/>
</dbReference>
<dbReference type="GO" id="GO:0004316">
    <property type="term" value="F:3-oxoacyl-[acyl-carrier-protein] reductase (NADPH) activity"/>
    <property type="evidence" value="ECO:0007669"/>
    <property type="project" value="UniProtKB-EC"/>
</dbReference>